<evidence type="ECO:0000256" key="11">
    <source>
        <dbReference type="ARBA" id="ARBA00023033"/>
    </source>
</evidence>
<dbReference type="STRING" id="154538.A0A1M2V360"/>
<dbReference type="Pfam" id="PF00067">
    <property type="entry name" value="p450"/>
    <property type="match status" value="1"/>
</dbReference>
<dbReference type="GO" id="GO:0020037">
    <property type="term" value="F:heme binding"/>
    <property type="evidence" value="ECO:0007669"/>
    <property type="project" value="InterPro"/>
</dbReference>
<sequence>MEIAISFVPAYTTLLPVIVCAVSLVFLRSRLDWKARSRGLPLPPGPKPLPIVGNVLGIPKKRPWLGFRDMSKEYGDLMYFRVFGQSLLVIGNAELAHEFLDKRSANSSDRPSNPVTQLSGQDLNVGLFPYGPRWRQHRREFWQFFNPGVVSRYEPMQRAEGLKFLGKVLKSPERLKDHIKHLFTGTIINVVYGIDIVDENDPRIVMPHNALDAVRRATPGHFMVEIFPFLRYVPAWFPGAGFQKIFTECKMANDYLKHALFDDTKEVLERGEPRPCVVTDMLARAKADSGDISKEKEEKLKNVCATAVEGGSDTNFSILQAVFVAMSLYPAVQRKAQAILDAVVGPDRLPDFGDSEALAYIHAIVKEALRWNVVAPLGIPHNTMQDDEFRGYFIPAGTSVLPNAWAILHDPAAYEDPDEFRPERFLCDGRLDRTVLDPASVAFGFGRRICAGRYFAFGSLFITVACVLHVFDIGTPLDEDGAPIPIKFQQTHGVLSYPEDSRCTVKPRSKAAEALVLAAQELGGM</sequence>
<dbReference type="PANTHER" id="PTHR46300">
    <property type="entry name" value="P450, PUTATIVE (EUROFUNG)-RELATED-RELATED"/>
    <property type="match status" value="1"/>
</dbReference>
<accession>A0A1M2V360</accession>
<comment type="subcellular location">
    <subcellularLocation>
        <location evidence="2">Membrane</location>
        <topology evidence="2">Single-pass membrane protein</topology>
    </subcellularLocation>
</comment>
<dbReference type="EMBL" id="MNAD01001704">
    <property type="protein sequence ID" value="OJT02039.1"/>
    <property type="molecule type" value="Genomic_DNA"/>
</dbReference>
<organism evidence="16 17">
    <name type="scientific">Trametes pubescens</name>
    <name type="common">White-rot fungus</name>
    <dbReference type="NCBI Taxonomy" id="154538"/>
    <lineage>
        <taxon>Eukaryota</taxon>
        <taxon>Fungi</taxon>
        <taxon>Dikarya</taxon>
        <taxon>Basidiomycota</taxon>
        <taxon>Agaricomycotina</taxon>
        <taxon>Agaricomycetes</taxon>
        <taxon>Polyporales</taxon>
        <taxon>Polyporaceae</taxon>
        <taxon>Trametes</taxon>
    </lineage>
</organism>
<dbReference type="InterPro" id="IPR002401">
    <property type="entry name" value="Cyt_P450_E_grp-I"/>
</dbReference>
<feature type="binding site" description="axial binding residue" evidence="13">
    <location>
        <position position="450"/>
    </location>
    <ligand>
        <name>heme</name>
        <dbReference type="ChEBI" id="CHEBI:30413"/>
    </ligand>
    <ligandPart>
        <name>Fe</name>
        <dbReference type="ChEBI" id="CHEBI:18248"/>
    </ligandPart>
</feature>
<dbReference type="GO" id="GO:0004497">
    <property type="term" value="F:monooxygenase activity"/>
    <property type="evidence" value="ECO:0007669"/>
    <property type="project" value="UniProtKB-KW"/>
</dbReference>
<feature type="transmembrane region" description="Helical" evidence="15">
    <location>
        <begin position="6"/>
        <end position="27"/>
    </location>
</feature>
<comment type="cofactor">
    <cofactor evidence="1 13">
        <name>heme</name>
        <dbReference type="ChEBI" id="CHEBI:30413"/>
    </cofactor>
</comment>
<evidence type="ECO:0000256" key="3">
    <source>
        <dbReference type="ARBA" id="ARBA00005179"/>
    </source>
</evidence>
<keyword evidence="11 14" id="KW-0503">Monooxygenase</keyword>
<gene>
    <name evidence="16" type="ORF">TRAPUB_7455</name>
</gene>
<evidence type="ECO:0000256" key="6">
    <source>
        <dbReference type="ARBA" id="ARBA00022692"/>
    </source>
</evidence>
<name>A0A1M2V360_TRAPU</name>
<dbReference type="GO" id="GO:0005506">
    <property type="term" value="F:iron ion binding"/>
    <property type="evidence" value="ECO:0007669"/>
    <property type="project" value="InterPro"/>
</dbReference>
<dbReference type="OrthoDB" id="2789670at2759"/>
<protein>
    <submittedName>
        <fullName evidence="16">O-methylsterigmatocystin oxidoreductase</fullName>
    </submittedName>
</protein>
<dbReference type="SUPFAM" id="SSF48264">
    <property type="entry name" value="Cytochrome P450"/>
    <property type="match status" value="1"/>
</dbReference>
<dbReference type="AlphaFoldDB" id="A0A1M2V360"/>
<dbReference type="PRINTS" id="PR00463">
    <property type="entry name" value="EP450I"/>
</dbReference>
<keyword evidence="17" id="KW-1185">Reference proteome</keyword>
<keyword evidence="8 15" id="KW-1133">Transmembrane helix</keyword>
<feature type="transmembrane region" description="Helical" evidence="15">
    <location>
        <begin position="454"/>
        <end position="471"/>
    </location>
</feature>
<evidence type="ECO:0000256" key="2">
    <source>
        <dbReference type="ARBA" id="ARBA00004167"/>
    </source>
</evidence>
<evidence type="ECO:0000256" key="10">
    <source>
        <dbReference type="ARBA" id="ARBA00023004"/>
    </source>
</evidence>
<evidence type="ECO:0000256" key="13">
    <source>
        <dbReference type="PIRSR" id="PIRSR602401-1"/>
    </source>
</evidence>
<evidence type="ECO:0000256" key="14">
    <source>
        <dbReference type="RuleBase" id="RU000461"/>
    </source>
</evidence>
<keyword evidence="10 13" id="KW-0408">Iron</keyword>
<evidence type="ECO:0000256" key="9">
    <source>
        <dbReference type="ARBA" id="ARBA00023002"/>
    </source>
</evidence>
<dbReference type="OMA" id="TWHAREA"/>
<dbReference type="GO" id="GO:0016705">
    <property type="term" value="F:oxidoreductase activity, acting on paired donors, with incorporation or reduction of molecular oxygen"/>
    <property type="evidence" value="ECO:0007669"/>
    <property type="project" value="InterPro"/>
</dbReference>
<evidence type="ECO:0000256" key="8">
    <source>
        <dbReference type="ARBA" id="ARBA00022989"/>
    </source>
</evidence>
<dbReference type="InterPro" id="IPR036396">
    <property type="entry name" value="Cyt_P450_sf"/>
</dbReference>
<dbReference type="InterPro" id="IPR050364">
    <property type="entry name" value="Cytochrome_P450_fung"/>
</dbReference>
<evidence type="ECO:0000313" key="16">
    <source>
        <dbReference type="EMBL" id="OJT02039.1"/>
    </source>
</evidence>
<dbReference type="PANTHER" id="PTHR46300:SF7">
    <property type="entry name" value="P450, PUTATIVE (EUROFUNG)-RELATED"/>
    <property type="match status" value="1"/>
</dbReference>
<comment type="similarity">
    <text evidence="4 14">Belongs to the cytochrome P450 family.</text>
</comment>
<evidence type="ECO:0000256" key="15">
    <source>
        <dbReference type="SAM" id="Phobius"/>
    </source>
</evidence>
<keyword evidence="12 15" id="KW-0472">Membrane</keyword>
<proteinExistence type="inferred from homology"/>
<keyword evidence="6 15" id="KW-0812">Transmembrane</keyword>
<evidence type="ECO:0000256" key="5">
    <source>
        <dbReference type="ARBA" id="ARBA00022617"/>
    </source>
</evidence>
<dbReference type="InterPro" id="IPR017972">
    <property type="entry name" value="Cyt_P450_CS"/>
</dbReference>
<dbReference type="InterPro" id="IPR001128">
    <property type="entry name" value="Cyt_P450"/>
</dbReference>
<keyword evidence="7 13" id="KW-0479">Metal-binding</keyword>
<dbReference type="PROSITE" id="PS00086">
    <property type="entry name" value="CYTOCHROME_P450"/>
    <property type="match status" value="1"/>
</dbReference>
<evidence type="ECO:0000313" key="17">
    <source>
        <dbReference type="Proteomes" id="UP000184267"/>
    </source>
</evidence>
<dbReference type="Gene3D" id="1.10.630.10">
    <property type="entry name" value="Cytochrome P450"/>
    <property type="match status" value="1"/>
</dbReference>
<keyword evidence="5 13" id="KW-0349">Heme</keyword>
<keyword evidence="9 14" id="KW-0560">Oxidoreductase</keyword>
<comment type="caution">
    <text evidence="16">The sequence shown here is derived from an EMBL/GenBank/DDBJ whole genome shotgun (WGS) entry which is preliminary data.</text>
</comment>
<evidence type="ECO:0000256" key="1">
    <source>
        <dbReference type="ARBA" id="ARBA00001971"/>
    </source>
</evidence>
<comment type="pathway">
    <text evidence="3">Secondary metabolite biosynthesis.</text>
</comment>
<dbReference type="CDD" id="cd11065">
    <property type="entry name" value="CYP64-like"/>
    <property type="match status" value="1"/>
</dbReference>
<evidence type="ECO:0000256" key="4">
    <source>
        <dbReference type="ARBA" id="ARBA00010617"/>
    </source>
</evidence>
<dbReference type="GO" id="GO:0016020">
    <property type="term" value="C:membrane"/>
    <property type="evidence" value="ECO:0007669"/>
    <property type="project" value="UniProtKB-SubCell"/>
</dbReference>
<reference evidence="16 17" key="1">
    <citation type="submission" date="2016-10" db="EMBL/GenBank/DDBJ databases">
        <title>Genome sequence of the basidiomycete white-rot fungus Trametes pubescens.</title>
        <authorList>
            <person name="Makela M.R."/>
            <person name="Granchi Z."/>
            <person name="Peng M."/>
            <person name="De Vries R.P."/>
            <person name="Grigoriev I."/>
            <person name="Riley R."/>
            <person name="Hilden K."/>
        </authorList>
    </citation>
    <scope>NUCLEOTIDE SEQUENCE [LARGE SCALE GENOMIC DNA]</scope>
    <source>
        <strain evidence="16 17">FBCC735</strain>
    </source>
</reference>
<dbReference type="Proteomes" id="UP000184267">
    <property type="component" value="Unassembled WGS sequence"/>
</dbReference>
<evidence type="ECO:0000256" key="7">
    <source>
        <dbReference type="ARBA" id="ARBA00022723"/>
    </source>
</evidence>
<evidence type="ECO:0000256" key="12">
    <source>
        <dbReference type="ARBA" id="ARBA00023136"/>
    </source>
</evidence>